<keyword evidence="3" id="KW-1185">Reference proteome</keyword>
<dbReference type="RefSeq" id="WP_100151749.1">
    <property type="nucleotide sequence ID" value="NZ_MEIL01000019.1"/>
</dbReference>
<dbReference type="AlphaFoldDB" id="A0A2N9X8G0"/>
<name>A0A2N9X8G0_9NEIS</name>
<evidence type="ECO:0000313" key="3">
    <source>
        <dbReference type="Proteomes" id="UP000230202"/>
    </source>
</evidence>
<dbReference type="EMBL" id="MEIL01000019">
    <property type="protein sequence ID" value="PIT40648.1"/>
    <property type="molecule type" value="Genomic_DNA"/>
</dbReference>
<keyword evidence="1" id="KW-1133">Transmembrane helix</keyword>
<organism evidence="2 3">
    <name type="scientific">Snodgrassella alvi</name>
    <dbReference type="NCBI Taxonomy" id="1196083"/>
    <lineage>
        <taxon>Bacteria</taxon>
        <taxon>Pseudomonadati</taxon>
        <taxon>Pseudomonadota</taxon>
        <taxon>Betaproteobacteria</taxon>
        <taxon>Neisseriales</taxon>
        <taxon>Neisseriaceae</taxon>
        <taxon>Snodgrassella</taxon>
    </lineage>
</organism>
<proteinExistence type="predicted"/>
<keyword evidence="1" id="KW-0812">Transmembrane</keyword>
<sequence length="186" mass="21113">MNNQPHSATHSSTTQKRPRQLKQRILKLILFCGFCILYIFILATIDSRTASNHKPWHSDLTIAAFNPDGSFLALPYSYIQQHPLAGTSFLAQNTEGSKQKNDNDTFKYTIIEQTAQHQQIRTSLRTNRSITIAIYQATAHTVTPIKSTSYNIEQISMAAVMALISVLILQFAYRLLGRRTTKKQTR</sequence>
<keyword evidence="1" id="KW-0472">Membrane</keyword>
<evidence type="ECO:0000313" key="2">
    <source>
        <dbReference type="EMBL" id="PIT40648.1"/>
    </source>
</evidence>
<protein>
    <submittedName>
        <fullName evidence="2">Uncharacterized protein</fullName>
    </submittedName>
</protein>
<gene>
    <name evidence="2" type="ORF">BHC54_03155</name>
</gene>
<accession>A0A2N9X8G0</accession>
<dbReference type="Proteomes" id="UP000230202">
    <property type="component" value="Unassembled WGS sequence"/>
</dbReference>
<comment type="caution">
    <text evidence="2">The sequence shown here is derived from an EMBL/GenBank/DDBJ whole genome shotgun (WGS) entry which is preliminary data.</text>
</comment>
<feature type="transmembrane region" description="Helical" evidence="1">
    <location>
        <begin position="155"/>
        <end position="176"/>
    </location>
</feature>
<evidence type="ECO:0000256" key="1">
    <source>
        <dbReference type="SAM" id="Phobius"/>
    </source>
</evidence>
<feature type="transmembrane region" description="Helical" evidence="1">
    <location>
        <begin position="25"/>
        <end position="45"/>
    </location>
</feature>
<reference evidence="2" key="1">
    <citation type="journal article" date="2017" name="MBio">
        <title>Type VI secretion-mediated competition in the bee gut microbiome.</title>
        <authorList>
            <person name="Steele M.I."/>
            <person name="Kwong W.K."/>
            <person name="Powell J.E."/>
            <person name="Whiteley M."/>
            <person name="Moran N.A."/>
        </authorList>
    </citation>
    <scope>NUCLEOTIDE SEQUENCE [LARGE SCALE GENOMIC DNA]</scope>
    <source>
        <strain evidence="2">WkB273</strain>
    </source>
</reference>